<dbReference type="PANTHER" id="PTHR33778">
    <property type="entry name" value="PROTEIN MGTC"/>
    <property type="match status" value="1"/>
</dbReference>
<feature type="domain" description="MgtC/SapB/SrpB/YhiD N-terminal" evidence="8">
    <location>
        <begin position="13"/>
        <end position="138"/>
    </location>
</feature>
<dbReference type="OrthoDB" id="9811198at2"/>
<evidence type="ECO:0000256" key="4">
    <source>
        <dbReference type="ARBA" id="ARBA00022692"/>
    </source>
</evidence>
<keyword evidence="6 7" id="KW-0472">Membrane</keyword>
<comment type="similarity">
    <text evidence="2 7">Belongs to the MgtC/SapB family.</text>
</comment>
<evidence type="ECO:0000256" key="6">
    <source>
        <dbReference type="ARBA" id="ARBA00023136"/>
    </source>
</evidence>
<reference evidence="9 10" key="1">
    <citation type="submission" date="2018-04" db="EMBL/GenBank/DDBJ databases">
        <title>Pararhodobacter oceanense sp. nov., isolated from marine intertidal sediment.</title>
        <authorList>
            <person name="Wang X.-L."/>
            <person name="Du Z.-J."/>
        </authorList>
    </citation>
    <scope>NUCLEOTIDE SEQUENCE [LARGE SCALE GENOMIC DNA]</scope>
    <source>
        <strain evidence="9 10">AM505</strain>
    </source>
</reference>
<dbReference type="PRINTS" id="PR01837">
    <property type="entry name" value="MGTCSAPBPROT"/>
</dbReference>
<dbReference type="AlphaFoldDB" id="A0A2T8HPS0"/>
<name>A0A2T8HPS0_9RHOB</name>
<organism evidence="9 10">
    <name type="scientific">Pararhodobacter oceanensis</name>
    <dbReference type="NCBI Taxonomy" id="2172121"/>
    <lineage>
        <taxon>Bacteria</taxon>
        <taxon>Pseudomonadati</taxon>
        <taxon>Pseudomonadota</taxon>
        <taxon>Alphaproteobacteria</taxon>
        <taxon>Rhodobacterales</taxon>
        <taxon>Paracoccaceae</taxon>
        <taxon>Pararhodobacter</taxon>
    </lineage>
</organism>
<comment type="caution">
    <text evidence="9">The sequence shown here is derived from an EMBL/GenBank/DDBJ whole genome shotgun (WGS) entry which is preliminary data.</text>
</comment>
<keyword evidence="5 7" id="KW-1133">Transmembrane helix</keyword>
<evidence type="ECO:0000256" key="2">
    <source>
        <dbReference type="ARBA" id="ARBA00009298"/>
    </source>
</evidence>
<feature type="transmembrane region" description="Helical" evidence="7">
    <location>
        <begin position="7"/>
        <end position="24"/>
    </location>
</feature>
<evidence type="ECO:0000256" key="5">
    <source>
        <dbReference type="ARBA" id="ARBA00022989"/>
    </source>
</evidence>
<keyword evidence="7" id="KW-0997">Cell inner membrane</keyword>
<dbReference type="Pfam" id="PF02308">
    <property type="entry name" value="MgtC"/>
    <property type="match status" value="1"/>
</dbReference>
<dbReference type="GO" id="GO:0005886">
    <property type="term" value="C:plasma membrane"/>
    <property type="evidence" value="ECO:0007669"/>
    <property type="project" value="UniProtKB-SubCell"/>
</dbReference>
<proteinExistence type="inferred from homology"/>
<feature type="transmembrane region" description="Helical" evidence="7">
    <location>
        <begin position="71"/>
        <end position="88"/>
    </location>
</feature>
<keyword evidence="3" id="KW-1003">Cell membrane</keyword>
<keyword evidence="4 7" id="KW-0812">Transmembrane</keyword>
<dbReference type="InterPro" id="IPR049177">
    <property type="entry name" value="MgtC_SapB_SrpB_YhiD_N"/>
</dbReference>
<dbReference type="PANTHER" id="PTHR33778:SF1">
    <property type="entry name" value="MAGNESIUM TRANSPORTER YHID-RELATED"/>
    <property type="match status" value="1"/>
</dbReference>
<dbReference type="Proteomes" id="UP000245911">
    <property type="component" value="Unassembled WGS sequence"/>
</dbReference>
<feature type="transmembrane region" description="Helical" evidence="7">
    <location>
        <begin position="126"/>
        <end position="145"/>
    </location>
</feature>
<sequence>MIEFPEFILRTLFAGSCGLLIGIDREIKNKPLGAQSYLLVAMASAALMVVTLKFAAGAPGNDSDLVMDPTRLIQGIVGGIGFLGAGAIMTSDESGRLRGVASGAAIWGAGTIGVACGLGYLKEAAFISVLIFAVLNLHGLVQGVFQSLRRDREG</sequence>
<evidence type="ECO:0000259" key="8">
    <source>
        <dbReference type="Pfam" id="PF02308"/>
    </source>
</evidence>
<feature type="transmembrane region" description="Helical" evidence="7">
    <location>
        <begin position="36"/>
        <end position="56"/>
    </location>
</feature>
<evidence type="ECO:0000256" key="3">
    <source>
        <dbReference type="ARBA" id="ARBA00022475"/>
    </source>
</evidence>
<evidence type="ECO:0000313" key="10">
    <source>
        <dbReference type="Proteomes" id="UP000245911"/>
    </source>
</evidence>
<keyword evidence="10" id="KW-1185">Reference proteome</keyword>
<accession>A0A2T8HPS0</accession>
<dbReference type="RefSeq" id="WP_116559854.1">
    <property type="nucleotide sequence ID" value="NZ_QDKM01000013.1"/>
</dbReference>
<evidence type="ECO:0000256" key="7">
    <source>
        <dbReference type="RuleBase" id="RU365041"/>
    </source>
</evidence>
<gene>
    <name evidence="9" type="ORF">DDE20_17670</name>
</gene>
<evidence type="ECO:0000313" key="9">
    <source>
        <dbReference type="EMBL" id="PVH27448.1"/>
    </source>
</evidence>
<comment type="subcellular location">
    <subcellularLocation>
        <location evidence="7">Cell inner membrane</location>
        <topology evidence="7">Multi-pass membrane protein</topology>
    </subcellularLocation>
    <subcellularLocation>
        <location evidence="1">Cell membrane</location>
        <topology evidence="1">Multi-pass membrane protein</topology>
    </subcellularLocation>
</comment>
<feature type="transmembrane region" description="Helical" evidence="7">
    <location>
        <begin position="100"/>
        <end position="120"/>
    </location>
</feature>
<protein>
    <recommendedName>
        <fullName evidence="7">Protein MgtC</fullName>
    </recommendedName>
</protein>
<dbReference type="EMBL" id="QDKM01000013">
    <property type="protein sequence ID" value="PVH27448.1"/>
    <property type="molecule type" value="Genomic_DNA"/>
</dbReference>
<evidence type="ECO:0000256" key="1">
    <source>
        <dbReference type="ARBA" id="ARBA00004651"/>
    </source>
</evidence>
<dbReference type="InterPro" id="IPR003416">
    <property type="entry name" value="MgtC/SapB/SrpB/YhiD_fam"/>
</dbReference>